<protein>
    <submittedName>
        <fullName evidence="1">S-adenosyl methyltransferase</fullName>
    </submittedName>
</protein>
<dbReference type="Gene3D" id="3.40.50.150">
    <property type="entry name" value="Vaccinia Virus protein VP39"/>
    <property type="match status" value="1"/>
</dbReference>
<organism evidence="1 2">
    <name type="scientific">Amycolatopsis arida</name>
    <dbReference type="NCBI Taxonomy" id="587909"/>
    <lineage>
        <taxon>Bacteria</taxon>
        <taxon>Bacillati</taxon>
        <taxon>Actinomycetota</taxon>
        <taxon>Actinomycetes</taxon>
        <taxon>Pseudonocardiales</taxon>
        <taxon>Pseudonocardiaceae</taxon>
        <taxon>Amycolatopsis</taxon>
    </lineage>
</organism>
<name>A0A1I5MFI1_9PSEU</name>
<gene>
    <name evidence="1" type="ORF">SAMN05421810_101902</name>
</gene>
<dbReference type="GO" id="GO:0008168">
    <property type="term" value="F:methyltransferase activity"/>
    <property type="evidence" value="ECO:0007669"/>
    <property type="project" value="UniProtKB-KW"/>
</dbReference>
<dbReference type="RefSeq" id="WP_092528161.1">
    <property type="nucleotide sequence ID" value="NZ_FOWW01000001.1"/>
</dbReference>
<dbReference type="SUPFAM" id="SSF53335">
    <property type="entry name" value="S-adenosyl-L-methionine-dependent methyltransferases"/>
    <property type="match status" value="1"/>
</dbReference>
<dbReference type="EMBL" id="FOWW01000001">
    <property type="protein sequence ID" value="SFP08290.1"/>
    <property type="molecule type" value="Genomic_DNA"/>
</dbReference>
<dbReference type="GO" id="GO:0032259">
    <property type="term" value="P:methylation"/>
    <property type="evidence" value="ECO:0007669"/>
    <property type="project" value="UniProtKB-KW"/>
</dbReference>
<dbReference type="PIRSF" id="PIRSF017393">
    <property type="entry name" value="MTase_SAV2177"/>
    <property type="match status" value="1"/>
</dbReference>
<reference evidence="2" key="1">
    <citation type="submission" date="2016-10" db="EMBL/GenBank/DDBJ databases">
        <authorList>
            <person name="Varghese N."/>
            <person name="Submissions S."/>
        </authorList>
    </citation>
    <scope>NUCLEOTIDE SEQUENCE [LARGE SCALE GENOMIC DNA]</scope>
    <source>
        <strain evidence="2">CGMCC 4.5579</strain>
    </source>
</reference>
<dbReference type="InterPro" id="IPR029063">
    <property type="entry name" value="SAM-dependent_MTases_sf"/>
</dbReference>
<keyword evidence="1" id="KW-0489">Methyltransferase</keyword>
<evidence type="ECO:0000313" key="1">
    <source>
        <dbReference type="EMBL" id="SFP08290.1"/>
    </source>
</evidence>
<dbReference type="Pfam" id="PF04672">
    <property type="entry name" value="Methyltransf_19"/>
    <property type="match status" value="1"/>
</dbReference>
<evidence type="ECO:0000313" key="2">
    <source>
        <dbReference type="Proteomes" id="UP000198727"/>
    </source>
</evidence>
<keyword evidence="2" id="KW-1185">Reference proteome</keyword>
<dbReference type="STRING" id="587909.SAMN05421810_101902"/>
<proteinExistence type="predicted"/>
<dbReference type="AlphaFoldDB" id="A0A1I5MFI1"/>
<dbReference type="OrthoDB" id="3630902at2"/>
<accession>A0A1I5MFI1</accession>
<sequence>MRDGGREGLAAAVDKPSSARVYDYLLGGRHNYAIDRRFAEQQVAMVPDIREAMRSNRAFVGRAVRFALERGVRQFVDIGAGLPSQGQAHEVADRVAPEARARVVYVDNEEIAHAHARILLDDTADPERHKAVFADFFDTDELWRQVLATGVIDGTEPVCLLMTAILHFMPPEREPEKALRHYQDQLCPGSVLVLTHGCVEIDEEKARAVAANYARTTNPAHLRSRAEFTEFFTGWDLVEPGVTWTVEWRPDGAEPEWWGGQPARSRYLAGVAVKP</sequence>
<keyword evidence="1" id="KW-0808">Transferase</keyword>
<dbReference type="InterPro" id="IPR006764">
    <property type="entry name" value="SAM_dep_MeTrfase_SAV2177_type"/>
</dbReference>
<dbReference type="Proteomes" id="UP000198727">
    <property type="component" value="Unassembled WGS sequence"/>
</dbReference>